<evidence type="ECO:0008006" key="3">
    <source>
        <dbReference type="Google" id="ProtNLM"/>
    </source>
</evidence>
<accession>A0A1Y2MEB1</accession>
<organism evidence="1 2">
    <name type="scientific">Epicoccum nigrum</name>
    <name type="common">Soil fungus</name>
    <name type="synonym">Epicoccum purpurascens</name>
    <dbReference type="NCBI Taxonomy" id="105696"/>
    <lineage>
        <taxon>Eukaryota</taxon>
        <taxon>Fungi</taxon>
        <taxon>Dikarya</taxon>
        <taxon>Ascomycota</taxon>
        <taxon>Pezizomycotina</taxon>
        <taxon>Dothideomycetes</taxon>
        <taxon>Pleosporomycetidae</taxon>
        <taxon>Pleosporales</taxon>
        <taxon>Pleosporineae</taxon>
        <taxon>Didymellaceae</taxon>
        <taxon>Epicoccum</taxon>
    </lineage>
</organism>
<reference evidence="1 2" key="1">
    <citation type="journal article" date="2017" name="Genome Announc.">
        <title>Genome sequence of the saprophytic ascomycete Epicoccum nigrum ICMP 19927 strain isolated from New Zealand.</title>
        <authorList>
            <person name="Fokin M."/>
            <person name="Fleetwood D."/>
            <person name="Weir B.S."/>
            <person name="Villas-Boas S.G."/>
        </authorList>
    </citation>
    <scope>NUCLEOTIDE SEQUENCE [LARGE SCALE GENOMIC DNA]</scope>
    <source>
        <strain evidence="1 2">ICMP 19927</strain>
    </source>
</reference>
<dbReference type="STRING" id="105696.A0A1Y2MEB1"/>
<dbReference type="InterPro" id="IPR052058">
    <property type="entry name" value="Alcohol_O-acetyltransferase"/>
</dbReference>
<dbReference type="Gene3D" id="3.30.559.10">
    <property type="entry name" value="Chloramphenicol acetyltransferase-like domain"/>
    <property type="match status" value="1"/>
</dbReference>
<sequence length="597" mass="64960">MTSYSEEKEKDIRKIHENHWLDRYASDFHAWTSHTTIAGGQTVYQRPLGLVELSFDADGLHYGGRADMTATLTLALSHSLSPASFRDRIARAWTALRLRHVLLMAKAVEDEASGTRCFRIEVPADEEQAVRETHEGVVWIEDLYSADEVDVQTLHDHALNVGRVIEPDVCMSKLHVLPVRRLADGTLELSLLIIMAHQISDGLSAYSWFTDFIRLLNLPDAALGEEMCSALQPSVFSARLPPAQETLYPRVKGSRARQRWIWAILRVLRHVQHTLPETFKNPLYRPGGPLEKPLPLSPTYSKLFAYEGASMPPLSTAHIAATLSPAASARMHSLCRSAHLSIGAGCFALAGLAMMDLQTALNASSPSSPSAALPMTASFPLNPRSFFTPAPAADSCMLAFSDGIVMGHTPPHLPLEKRFRLAARTANRELKQYQKRGRATSLNAQTEGHGAAALDKHAPARLLATGYLASLERAADKLPPHLRASLGFQPPQGELTARSGPRATCGVSSVGSLAGYFRAGEYRLNGEGRGFVVDYRGLRMGVRAREGEFLVGSSTGADGRVGFGVSYDASAVDPAMAEVWAGRITGLLEEDGGRARL</sequence>
<name>A0A1Y2MEB1_EPING</name>
<dbReference type="EMBL" id="KZ107838">
    <property type="protein sequence ID" value="OSS54301.1"/>
    <property type="molecule type" value="Genomic_DNA"/>
</dbReference>
<dbReference type="OMA" id="RPPMSCG"/>
<evidence type="ECO:0000313" key="1">
    <source>
        <dbReference type="EMBL" id="OSS54301.1"/>
    </source>
</evidence>
<gene>
    <name evidence="1" type="ORF">B5807_00806</name>
</gene>
<proteinExistence type="predicted"/>
<dbReference type="Proteomes" id="UP000193240">
    <property type="component" value="Unassembled WGS sequence"/>
</dbReference>
<dbReference type="InParanoid" id="A0A1Y2MEB1"/>
<keyword evidence="2" id="KW-1185">Reference proteome</keyword>
<dbReference type="AlphaFoldDB" id="A0A1Y2MEB1"/>
<dbReference type="PANTHER" id="PTHR28037">
    <property type="entry name" value="ALCOHOL O-ACETYLTRANSFERASE 1-RELATED"/>
    <property type="match status" value="1"/>
</dbReference>
<dbReference type="InterPro" id="IPR023213">
    <property type="entry name" value="CAT-like_dom_sf"/>
</dbReference>
<dbReference type="PANTHER" id="PTHR28037:SF1">
    <property type="entry name" value="ALCOHOL O-ACETYLTRANSFERASE 1-RELATED"/>
    <property type="match status" value="1"/>
</dbReference>
<protein>
    <recommendedName>
        <fullName evidence="3">Condensation domain-containing protein</fullName>
    </recommendedName>
</protein>
<evidence type="ECO:0000313" key="2">
    <source>
        <dbReference type="Proteomes" id="UP000193240"/>
    </source>
</evidence>